<protein>
    <submittedName>
        <fullName evidence="1">Uncharacterized protein</fullName>
    </submittedName>
</protein>
<evidence type="ECO:0000313" key="1">
    <source>
        <dbReference type="EMBL" id="KAI1852870.1"/>
    </source>
</evidence>
<sequence length="81" mass="8555">MGPEGYSGADLRAPGYFAALVVKSPRFDTSLMACAGPEQAVWVESAGLVVTEWLRGAWLSTQVAGGCHARHSPQPLVRLTA</sequence>
<dbReference type="EMBL" id="JAFIMR010000060">
    <property type="protein sequence ID" value="KAI1852870.1"/>
    <property type="molecule type" value="Genomic_DNA"/>
</dbReference>
<dbReference type="AlphaFoldDB" id="A0A9P9W9G3"/>
<proteinExistence type="predicted"/>
<dbReference type="Proteomes" id="UP000829685">
    <property type="component" value="Unassembled WGS sequence"/>
</dbReference>
<reference evidence="1" key="1">
    <citation type="submission" date="2021-03" db="EMBL/GenBank/DDBJ databases">
        <title>Revisited historic fungal species revealed as producer of novel bioactive compounds through whole genome sequencing and comparative genomics.</title>
        <authorList>
            <person name="Vignolle G.A."/>
            <person name="Hochenegger N."/>
            <person name="Mach R.L."/>
            <person name="Mach-Aigner A.R."/>
            <person name="Javad Rahimi M."/>
            <person name="Salim K.A."/>
            <person name="Chan C.M."/>
            <person name="Lim L.B.L."/>
            <person name="Cai F."/>
            <person name="Druzhinina I.S."/>
            <person name="U'Ren J.M."/>
            <person name="Derntl C."/>
        </authorList>
    </citation>
    <scope>NUCLEOTIDE SEQUENCE</scope>
    <source>
        <strain evidence="1">TUCIM 5799</strain>
    </source>
</reference>
<organism evidence="1 2">
    <name type="scientific">Neoarthrinium moseri</name>
    <dbReference type="NCBI Taxonomy" id="1658444"/>
    <lineage>
        <taxon>Eukaryota</taxon>
        <taxon>Fungi</taxon>
        <taxon>Dikarya</taxon>
        <taxon>Ascomycota</taxon>
        <taxon>Pezizomycotina</taxon>
        <taxon>Sordariomycetes</taxon>
        <taxon>Xylariomycetidae</taxon>
        <taxon>Amphisphaeriales</taxon>
        <taxon>Apiosporaceae</taxon>
        <taxon>Neoarthrinium</taxon>
    </lineage>
</organism>
<evidence type="ECO:0000313" key="2">
    <source>
        <dbReference type="Proteomes" id="UP000829685"/>
    </source>
</evidence>
<comment type="caution">
    <text evidence="1">The sequence shown here is derived from an EMBL/GenBank/DDBJ whole genome shotgun (WGS) entry which is preliminary data.</text>
</comment>
<name>A0A9P9W9G3_9PEZI</name>
<keyword evidence="2" id="KW-1185">Reference proteome</keyword>
<accession>A0A9P9W9G3</accession>
<gene>
    <name evidence="1" type="ORF">JX265_012898</name>
</gene>